<dbReference type="EMBL" id="JANJYI010000005">
    <property type="protein sequence ID" value="KAK2647529.1"/>
    <property type="molecule type" value="Genomic_DNA"/>
</dbReference>
<accession>A0AAD9U4L2</accession>
<dbReference type="PANTHER" id="PTHR31293">
    <property type="entry name" value="RNI-LIKE SUPERFAMILY PROTEIN"/>
    <property type="match status" value="1"/>
</dbReference>
<keyword evidence="3" id="KW-1185">Reference proteome</keyword>
<dbReference type="Gene3D" id="1.20.1280.50">
    <property type="match status" value="1"/>
</dbReference>
<proteinExistence type="predicted"/>
<evidence type="ECO:0000313" key="3">
    <source>
        <dbReference type="Proteomes" id="UP001280121"/>
    </source>
</evidence>
<dbReference type="InterPro" id="IPR055294">
    <property type="entry name" value="FBL60-like"/>
</dbReference>
<dbReference type="PANTHER" id="PTHR31293:SF12">
    <property type="entry name" value="RNI-LIKE SUPERFAMILY PROTEIN"/>
    <property type="match status" value="1"/>
</dbReference>
<dbReference type="InterPro" id="IPR053781">
    <property type="entry name" value="F-box_AtFBL13-like"/>
</dbReference>
<name>A0AAD9U4L2_9ROSI</name>
<sequence length="115" mass="13487">MDLKRHEDLNRGEDIISKLPDDILIHILSLLETKDAVKTCILSTRWRNLWTLSYNLSFNVFETKDFVNFVDNVLSCCQSKDIQNFRLDCSDIEDSELFHVSSWICFAVDSSQFYN</sequence>
<dbReference type="Proteomes" id="UP001280121">
    <property type="component" value="Unassembled WGS sequence"/>
</dbReference>
<dbReference type="CDD" id="cd22160">
    <property type="entry name" value="F-box_AtFBL13-like"/>
    <property type="match status" value="1"/>
</dbReference>
<protein>
    <recommendedName>
        <fullName evidence="1">F-box domain-containing protein</fullName>
    </recommendedName>
</protein>
<evidence type="ECO:0000259" key="1">
    <source>
        <dbReference type="PROSITE" id="PS50181"/>
    </source>
</evidence>
<dbReference type="PROSITE" id="PS50181">
    <property type="entry name" value="FBOX"/>
    <property type="match status" value="1"/>
</dbReference>
<dbReference type="Pfam" id="PF00646">
    <property type="entry name" value="F-box"/>
    <property type="match status" value="1"/>
</dbReference>
<organism evidence="2 3">
    <name type="scientific">Dipteronia dyeriana</name>
    <dbReference type="NCBI Taxonomy" id="168575"/>
    <lineage>
        <taxon>Eukaryota</taxon>
        <taxon>Viridiplantae</taxon>
        <taxon>Streptophyta</taxon>
        <taxon>Embryophyta</taxon>
        <taxon>Tracheophyta</taxon>
        <taxon>Spermatophyta</taxon>
        <taxon>Magnoliopsida</taxon>
        <taxon>eudicotyledons</taxon>
        <taxon>Gunneridae</taxon>
        <taxon>Pentapetalae</taxon>
        <taxon>rosids</taxon>
        <taxon>malvids</taxon>
        <taxon>Sapindales</taxon>
        <taxon>Sapindaceae</taxon>
        <taxon>Hippocastanoideae</taxon>
        <taxon>Acereae</taxon>
        <taxon>Dipteronia</taxon>
    </lineage>
</organism>
<evidence type="ECO:0000313" key="2">
    <source>
        <dbReference type="EMBL" id="KAK2647529.1"/>
    </source>
</evidence>
<dbReference type="SMART" id="SM00256">
    <property type="entry name" value="FBOX"/>
    <property type="match status" value="1"/>
</dbReference>
<feature type="domain" description="F-box" evidence="1">
    <location>
        <begin position="13"/>
        <end position="49"/>
    </location>
</feature>
<dbReference type="InterPro" id="IPR001810">
    <property type="entry name" value="F-box_dom"/>
</dbReference>
<dbReference type="AlphaFoldDB" id="A0AAD9U4L2"/>
<reference evidence="2" key="1">
    <citation type="journal article" date="2023" name="Plant J.">
        <title>Genome sequences and population genomics provide insights into the demographic history, inbreeding, and mutation load of two 'living fossil' tree species of Dipteronia.</title>
        <authorList>
            <person name="Feng Y."/>
            <person name="Comes H.P."/>
            <person name="Chen J."/>
            <person name="Zhu S."/>
            <person name="Lu R."/>
            <person name="Zhang X."/>
            <person name="Li P."/>
            <person name="Qiu J."/>
            <person name="Olsen K.M."/>
            <person name="Qiu Y."/>
        </authorList>
    </citation>
    <scope>NUCLEOTIDE SEQUENCE</scope>
    <source>
        <strain evidence="2">KIB01</strain>
    </source>
</reference>
<comment type="caution">
    <text evidence="2">The sequence shown here is derived from an EMBL/GenBank/DDBJ whole genome shotgun (WGS) entry which is preliminary data.</text>
</comment>
<dbReference type="SUPFAM" id="SSF81383">
    <property type="entry name" value="F-box domain"/>
    <property type="match status" value="1"/>
</dbReference>
<dbReference type="InterPro" id="IPR036047">
    <property type="entry name" value="F-box-like_dom_sf"/>
</dbReference>
<gene>
    <name evidence="2" type="ORF">Ddye_015018</name>
</gene>